<dbReference type="Pfam" id="PF00441">
    <property type="entry name" value="Acyl-CoA_dh_1"/>
    <property type="match status" value="1"/>
</dbReference>
<dbReference type="RefSeq" id="WP_005184638.1">
    <property type="nucleotide sequence ID" value="NZ_CP045804.1"/>
</dbReference>
<evidence type="ECO:0000256" key="3">
    <source>
        <dbReference type="ARBA" id="ARBA00022630"/>
    </source>
</evidence>
<keyword evidence="5" id="KW-0560">Oxidoreductase</keyword>
<dbReference type="AlphaFoldDB" id="A0A857LQH9"/>
<comment type="cofactor">
    <cofactor evidence="1">
        <name>FAD</name>
        <dbReference type="ChEBI" id="CHEBI:57692"/>
    </cofactor>
</comment>
<protein>
    <submittedName>
        <fullName evidence="7">Acyl-CoA dehydrogenase</fullName>
    </submittedName>
</protein>
<dbReference type="GO" id="GO:0003995">
    <property type="term" value="F:acyl-CoA dehydrogenase activity"/>
    <property type="evidence" value="ECO:0007669"/>
    <property type="project" value="TreeGrafter"/>
</dbReference>
<evidence type="ECO:0000313" key="7">
    <source>
        <dbReference type="EMBL" id="QHN40940.1"/>
    </source>
</evidence>
<dbReference type="PANTHER" id="PTHR43884:SF20">
    <property type="entry name" value="ACYL-COA DEHYDROGENASE FADE28"/>
    <property type="match status" value="1"/>
</dbReference>
<dbReference type="GO" id="GO:0050660">
    <property type="term" value="F:flavin adenine dinucleotide binding"/>
    <property type="evidence" value="ECO:0007669"/>
    <property type="project" value="InterPro"/>
</dbReference>
<dbReference type="InterPro" id="IPR036250">
    <property type="entry name" value="AcylCo_DH-like_C"/>
</dbReference>
<reference evidence="7" key="1">
    <citation type="journal article" date="2021" name="Nat. Microbiol.">
        <title>Cocultivation of an ultrasmall environmental parasitic bacterium with lytic ability against bacteria associated with wastewater foams.</title>
        <authorList>
            <person name="Batinovic S."/>
            <person name="Rose J.J.A."/>
            <person name="Ratcliffe J."/>
            <person name="Seviour R.J."/>
            <person name="Petrovski S."/>
        </authorList>
    </citation>
    <scope>NUCLEOTIDE SEQUENCE</scope>
    <source>
        <strain evidence="7">CON44</strain>
    </source>
</reference>
<dbReference type="Gene3D" id="1.20.140.10">
    <property type="entry name" value="Butyryl-CoA Dehydrogenase, subunit A, domain 3"/>
    <property type="match status" value="1"/>
</dbReference>
<keyword evidence="3" id="KW-0285">Flavoprotein</keyword>
<evidence type="ECO:0000256" key="2">
    <source>
        <dbReference type="ARBA" id="ARBA00009347"/>
    </source>
</evidence>
<evidence type="ECO:0000256" key="1">
    <source>
        <dbReference type="ARBA" id="ARBA00001974"/>
    </source>
</evidence>
<proteinExistence type="inferred from homology"/>
<dbReference type="SUPFAM" id="SSF47203">
    <property type="entry name" value="Acyl-CoA dehydrogenase C-terminal domain-like"/>
    <property type="match status" value="1"/>
</dbReference>
<dbReference type="SUPFAM" id="SSF56645">
    <property type="entry name" value="Acyl-CoA dehydrogenase NM domain-like"/>
    <property type="match status" value="1"/>
</dbReference>
<sequence>MDFALSTEQLDLAGAERAWLAKHDPILHRRADIDDGPARIPADARKHVVESGLAGLLTEAAGGTNVDLLVLTEEHGRAGSAVPLAEIAVAAAVLERVGHPAAVAASAGEVIVIPVASAGTLAVRVAGDTLHISGTTSPATGLVDADHILLLAETDDGREVAAVIGAGDVTVSPADTLDLLRSWAKVEVDLTLGVWQWSFLPAGTTRAVCEQIAVFRAVDALGCADRLLAMTVEYAGQRTQFGSAIGSFQAVKHHLANMAVAVEASRATLWAAALALDEKEGPERTRAVSSAVAFACRSASDVGQLALQVHGGIGFTWEHDVHLLIRRIKVDELLDGSVREHRRRLVSATTVNH</sequence>
<keyword evidence="4" id="KW-0274">FAD</keyword>
<dbReference type="EMBL" id="CP045810">
    <property type="protein sequence ID" value="QHN40940.1"/>
    <property type="molecule type" value="Genomic_DNA"/>
</dbReference>
<dbReference type="Gene3D" id="1.10.540.10">
    <property type="entry name" value="Acyl-CoA dehydrogenase/oxidase, N-terminal domain"/>
    <property type="match status" value="1"/>
</dbReference>
<dbReference type="PANTHER" id="PTHR43884">
    <property type="entry name" value="ACYL-COA DEHYDROGENASE"/>
    <property type="match status" value="1"/>
</dbReference>
<organism evidence="7">
    <name type="scientific">Gordonia amarae</name>
    <dbReference type="NCBI Taxonomy" id="36821"/>
    <lineage>
        <taxon>Bacteria</taxon>
        <taxon>Bacillati</taxon>
        <taxon>Actinomycetota</taxon>
        <taxon>Actinomycetes</taxon>
        <taxon>Mycobacteriales</taxon>
        <taxon>Gordoniaceae</taxon>
        <taxon>Gordonia</taxon>
    </lineage>
</organism>
<dbReference type="InterPro" id="IPR009075">
    <property type="entry name" value="AcylCo_DH/oxidase_C"/>
</dbReference>
<evidence type="ECO:0000256" key="4">
    <source>
        <dbReference type="ARBA" id="ARBA00022827"/>
    </source>
</evidence>
<evidence type="ECO:0000259" key="6">
    <source>
        <dbReference type="Pfam" id="PF00441"/>
    </source>
</evidence>
<dbReference type="InterPro" id="IPR009100">
    <property type="entry name" value="AcylCoA_DH/oxidase_NM_dom_sf"/>
</dbReference>
<accession>A0A857LQH9</accession>
<gene>
    <name evidence="7" type="ORF">GII30_18805</name>
</gene>
<feature type="domain" description="Acyl-CoA dehydrogenase/oxidase C-terminal" evidence="6">
    <location>
        <begin position="217"/>
        <end position="342"/>
    </location>
</feature>
<evidence type="ECO:0000256" key="5">
    <source>
        <dbReference type="ARBA" id="ARBA00023002"/>
    </source>
</evidence>
<name>A0A857LQH9_9ACTN</name>
<comment type="similarity">
    <text evidence="2">Belongs to the acyl-CoA dehydrogenase family.</text>
</comment>
<dbReference type="InterPro" id="IPR037069">
    <property type="entry name" value="AcylCoA_DH/ox_N_sf"/>
</dbReference>